<evidence type="ECO:0000313" key="5">
    <source>
        <dbReference type="Proteomes" id="UP000490939"/>
    </source>
</evidence>
<feature type="compositionally biased region" description="Polar residues" evidence="1">
    <location>
        <begin position="51"/>
        <end position="87"/>
    </location>
</feature>
<dbReference type="Proteomes" id="UP000433883">
    <property type="component" value="Unassembled WGS sequence"/>
</dbReference>
<evidence type="ECO:0000313" key="2">
    <source>
        <dbReference type="EMBL" id="KAE9963500.1"/>
    </source>
</evidence>
<sequence length="87" mass="9539">MGSVSPPLNYSQEFSDPTMSNSQVFSQYEFDNADNAMSEYAKLMHKHTKQQLETASSSARRRSQGTASTLTHEPSNASRSSVSSTDS</sequence>
<comment type="caution">
    <text evidence="2">The sequence shown here is derived from an EMBL/GenBank/DDBJ whole genome shotgun (WGS) entry which is preliminary data.</text>
</comment>
<name>A0A8H3U581_VENIN</name>
<evidence type="ECO:0000313" key="4">
    <source>
        <dbReference type="Proteomes" id="UP000433883"/>
    </source>
</evidence>
<evidence type="ECO:0000313" key="3">
    <source>
        <dbReference type="EMBL" id="KAE9981478.1"/>
    </source>
</evidence>
<evidence type="ECO:0000256" key="1">
    <source>
        <dbReference type="SAM" id="MobiDB-lite"/>
    </source>
</evidence>
<feature type="region of interest" description="Disordered" evidence="1">
    <location>
        <begin position="44"/>
        <end position="87"/>
    </location>
</feature>
<accession>A0A8H3U581</accession>
<reference evidence="2 4" key="1">
    <citation type="submission" date="2019-11" db="EMBL/GenBank/DDBJ databases">
        <title>Venturia inaequalis Genome Resource.</title>
        <authorList>
            <person name="Lichtner F.J."/>
        </authorList>
    </citation>
    <scope>NUCLEOTIDE SEQUENCE [LARGE SCALE GENOMIC DNA]</scope>
    <source>
        <strain evidence="2">Bline_iso_100314</strain>
        <strain evidence="3 5">DMI_063113</strain>
    </source>
</reference>
<dbReference type="AlphaFoldDB" id="A0A8H3U581"/>
<organism evidence="2 4">
    <name type="scientific">Venturia inaequalis</name>
    <name type="common">Apple scab fungus</name>
    <dbReference type="NCBI Taxonomy" id="5025"/>
    <lineage>
        <taxon>Eukaryota</taxon>
        <taxon>Fungi</taxon>
        <taxon>Dikarya</taxon>
        <taxon>Ascomycota</taxon>
        <taxon>Pezizomycotina</taxon>
        <taxon>Dothideomycetes</taxon>
        <taxon>Pleosporomycetidae</taxon>
        <taxon>Venturiales</taxon>
        <taxon>Venturiaceae</taxon>
        <taxon>Venturia</taxon>
    </lineage>
</organism>
<dbReference type="Proteomes" id="UP000490939">
    <property type="component" value="Unassembled WGS sequence"/>
</dbReference>
<keyword evidence="5" id="KW-1185">Reference proteome</keyword>
<gene>
    <name evidence="2" type="ORF">BLS_009237</name>
    <name evidence="3" type="ORF">EG327_006214</name>
</gene>
<dbReference type="EMBL" id="WNWR01000362">
    <property type="protein sequence ID" value="KAE9981478.1"/>
    <property type="molecule type" value="Genomic_DNA"/>
</dbReference>
<protein>
    <submittedName>
        <fullName evidence="2">Uncharacterized protein</fullName>
    </submittedName>
</protein>
<dbReference type="EMBL" id="WNWQ01000830">
    <property type="protein sequence ID" value="KAE9963500.1"/>
    <property type="molecule type" value="Genomic_DNA"/>
</dbReference>
<proteinExistence type="predicted"/>